<dbReference type="PANTHER" id="PTHR46795">
    <property type="entry name" value="ABC TRANSPORTER PERMEASE-RELATED-RELATED"/>
    <property type="match status" value="1"/>
</dbReference>
<dbReference type="AlphaFoldDB" id="A0A558AT25"/>
<evidence type="ECO:0000313" key="8">
    <source>
        <dbReference type="EMBL" id="TVT27346.1"/>
    </source>
</evidence>
<evidence type="ECO:0000256" key="1">
    <source>
        <dbReference type="ARBA" id="ARBA00004651"/>
    </source>
</evidence>
<evidence type="ECO:0000256" key="3">
    <source>
        <dbReference type="ARBA" id="ARBA00022692"/>
    </source>
</evidence>
<feature type="transmembrane region" description="Helical" evidence="6">
    <location>
        <begin position="154"/>
        <end position="176"/>
    </location>
</feature>
<evidence type="ECO:0000259" key="7">
    <source>
        <dbReference type="Pfam" id="PF02687"/>
    </source>
</evidence>
<dbReference type="EMBL" id="VMSJ01000004">
    <property type="protein sequence ID" value="TVT27346.1"/>
    <property type="molecule type" value="Genomic_DNA"/>
</dbReference>
<comment type="caution">
    <text evidence="8">The sequence shown here is derived from an EMBL/GenBank/DDBJ whole genome shotgun (WGS) entry which is preliminary data.</text>
</comment>
<name>A0A558AT25_9STAP</name>
<dbReference type="RefSeq" id="WP_145289428.1">
    <property type="nucleotide sequence ID" value="NZ_VMSJ01000004.1"/>
</dbReference>
<accession>A0A558AT25</accession>
<keyword evidence="9" id="KW-1185">Reference proteome</keyword>
<evidence type="ECO:0000256" key="6">
    <source>
        <dbReference type="PIRNR" id="PIRNR018968"/>
    </source>
</evidence>
<dbReference type="PANTHER" id="PTHR46795:SF3">
    <property type="entry name" value="ABC TRANSPORTER PERMEASE"/>
    <property type="match status" value="1"/>
</dbReference>
<dbReference type="InterPro" id="IPR003838">
    <property type="entry name" value="ABC3_permease_C"/>
</dbReference>
<feature type="transmembrane region" description="Helical" evidence="6">
    <location>
        <begin position="518"/>
        <end position="543"/>
    </location>
</feature>
<evidence type="ECO:0000256" key="5">
    <source>
        <dbReference type="ARBA" id="ARBA00023136"/>
    </source>
</evidence>
<evidence type="ECO:0000313" key="9">
    <source>
        <dbReference type="Proteomes" id="UP000315103"/>
    </source>
</evidence>
<feature type="transmembrane region" description="Helical" evidence="6">
    <location>
        <begin position="608"/>
        <end position="633"/>
    </location>
</feature>
<organism evidence="8 9">
    <name type="scientific">Salinicoccus cyprini</name>
    <dbReference type="NCBI Taxonomy" id="2493691"/>
    <lineage>
        <taxon>Bacteria</taxon>
        <taxon>Bacillati</taxon>
        <taxon>Bacillota</taxon>
        <taxon>Bacilli</taxon>
        <taxon>Bacillales</taxon>
        <taxon>Staphylococcaceae</taxon>
        <taxon>Salinicoccus</taxon>
    </lineage>
</organism>
<dbReference type="PIRSF" id="PIRSF018968">
    <property type="entry name" value="ABC_permease_BceB"/>
    <property type="match status" value="1"/>
</dbReference>
<feature type="transmembrane region" description="Helical" evidence="6">
    <location>
        <begin position="20"/>
        <end position="38"/>
    </location>
</feature>
<dbReference type="GO" id="GO:0055085">
    <property type="term" value="P:transmembrane transport"/>
    <property type="evidence" value="ECO:0007669"/>
    <property type="project" value="UniProtKB-UniRule"/>
</dbReference>
<keyword evidence="4 6" id="KW-1133">Transmembrane helix</keyword>
<evidence type="ECO:0000256" key="4">
    <source>
        <dbReference type="ARBA" id="ARBA00022989"/>
    </source>
</evidence>
<comment type="similarity">
    <text evidence="6">Belongs to the ABC-4 integral membrane protein family.</text>
</comment>
<dbReference type="InterPro" id="IPR027022">
    <property type="entry name" value="ABC_permease_BceB-typ"/>
</dbReference>
<evidence type="ECO:0000256" key="2">
    <source>
        <dbReference type="ARBA" id="ARBA00022475"/>
    </source>
</evidence>
<protein>
    <submittedName>
        <fullName evidence="8">FtsX-like permease family protein</fullName>
    </submittedName>
</protein>
<feature type="transmembrane region" description="Helical" evidence="6">
    <location>
        <begin position="197"/>
        <end position="219"/>
    </location>
</feature>
<gene>
    <name evidence="8" type="ORF">FO441_09895</name>
</gene>
<dbReference type="InterPro" id="IPR052536">
    <property type="entry name" value="ABC-4_Integral_Memb_Prot"/>
</dbReference>
<dbReference type="Pfam" id="PF02687">
    <property type="entry name" value="FtsX"/>
    <property type="match status" value="1"/>
</dbReference>
<reference evidence="8 9" key="1">
    <citation type="submission" date="2019-07" db="EMBL/GenBank/DDBJ databases">
        <title>Salinicoccus cyprini sp. nov., isolated from gastro-intestinal tract of mirror carp, Cyprinus carpio var. specularis, collected from Gobind Sagar Reservoir, Himachal Pradesh, India.</title>
        <authorList>
            <person name="Talwar C."/>
            <person name="Singh A.K."/>
            <person name="Lal R."/>
            <person name="Negi R.K."/>
        </authorList>
    </citation>
    <scope>NUCLEOTIDE SEQUENCE [LARGE SCALE GENOMIC DNA]</scope>
    <source>
        <strain evidence="8 9">CT19</strain>
    </source>
</reference>
<dbReference type="GO" id="GO:0005886">
    <property type="term" value="C:plasma membrane"/>
    <property type="evidence" value="ECO:0007669"/>
    <property type="project" value="UniProtKB-SubCell"/>
</dbReference>
<keyword evidence="2 6" id="KW-1003">Cell membrane</keyword>
<comment type="subcellular location">
    <subcellularLocation>
        <location evidence="1 6">Cell membrane</location>
        <topology evidence="1 6">Multi-pass membrane protein</topology>
    </subcellularLocation>
</comment>
<feature type="transmembrane region" description="Helical" evidence="6">
    <location>
        <begin position="58"/>
        <end position="81"/>
    </location>
</feature>
<keyword evidence="5 6" id="KW-0472">Membrane</keyword>
<dbReference type="Proteomes" id="UP000315103">
    <property type="component" value="Unassembled WGS sequence"/>
</dbReference>
<sequence length="642" mass="72271">MSLNRIILKNFFRNIRNYGLYIFALIFSVSLYFSFVLMSKDESAAEELSSSTLMSTGFLVGSVLLVIIIVTFVMFANSIFLKRRNTELALFQLIGLNRNKVFRILLQENAIIYFGSLVIGILLGFLLSRILLMVLLRVMQVELSVGLTFSMEAVLQTAVLFVVIFVLLLVQNFIFLKRTKLIDMITLNRTNESDSRRLGVGTILMGIIGISMIAVGYYLSTALVDYIEWAIPLMFIVLGLVIIGTYITFKFSIAFILNMIRKSKKGHVNVTDVLSLTSIMFKMKSNAFLLTMISIVSALSVGLMSLSYITYYSTGSMVENSTPHDYIFEDAEGLSFYDDLLAREGIEHETFELPAMEYNVETKGAISADLELMDMDDSILMMMVVSDAHFESMDLGPNETVITGTSGVMQTFIDYSVNEPLTFTSGDYKHSLELADVQGQSILPSMVTFGSPTAIVDDSVYQEFSSNQSPEVEGEGVRTMYALDITGEDSMEIFNMMDQEENPYFDSQIENYTTQMQMFGMTMFVIAFVGFSFLLTSGCILYFKQVGESEDERGSYNVLRKLGFSQREITRGLSIKMTITFGIPLLIGLLHAYFAVNAGWFMFGTEMWTPMLIVMAVYTAFYSLFAILSLVYYKRVVRESLA</sequence>
<dbReference type="OrthoDB" id="1705903at2"/>
<feature type="transmembrane region" description="Helical" evidence="6">
    <location>
        <begin position="287"/>
        <end position="311"/>
    </location>
</feature>
<feature type="transmembrane region" description="Helical" evidence="6">
    <location>
        <begin position="110"/>
        <end position="134"/>
    </location>
</feature>
<keyword evidence="3 6" id="KW-0812">Transmembrane</keyword>
<proteinExistence type="inferred from homology"/>
<feature type="transmembrane region" description="Helical" evidence="6">
    <location>
        <begin position="577"/>
        <end position="596"/>
    </location>
</feature>
<feature type="domain" description="ABC3 transporter permease C-terminal" evidence="7">
    <location>
        <begin position="61"/>
        <end position="170"/>
    </location>
</feature>
<feature type="transmembrane region" description="Helical" evidence="6">
    <location>
        <begin position="231"/>
        <end position="257"/>
    </location>
</feature>
<keyword evidence="6" id="KW-0813">Transport</keyword>